<evidence type="ECO:0000313" key="10">
    <source>
        <dbReference type="EMBL" id="BDI32279.1"/>
    </source>
</evidence>
<dbReference type="PANTHER" id="PTHR30002">
    <property type="entry name" value="EPOXYQUEUOSINE REDUCTASE"/>
    <property type="match status" value="1"/>
</dbReference>
<dbReference type="InterPro" id="IPR004453">
    <property type="entry name" value="QueG"/>
</dbReference>
<dbReference type="Pfam" id="PF08331">
    <property type="entry name" value="QueG_DUF1730"/>
    <property type="match status" value="1"/>
</dbReference>
<evidence type="ECO:0000256" key="4">
    <source>
        <dbReference type="ARBA" id="ARBA00022723"/>
    </source>
</evidence>
<keyword evidence="4" id="KW-0479">Metal-binding</keyword>
<dbReference type="Proteomes" id="UP000287394">
    <property type="component" value="Chromosome"/>
</dbReference>
<dbReference type="Gene3D" id="1.25.10.10">
    <property type="entry name" value="Leucine-rich Repeat Variant"/>
    <property type="match status" value="1"/>
</dbReference>
<evidence type="ECO:0000256" key="5">
    <source>
        <dbReference type="ARBA" id="ARBA00022785"/>
    </source>
</evidence>
<keyword evidence="1" id="KW-0004">4Fe-4S</keyword>
<dbReference type="GO" id="GO:0051539">
    <property type="term" value="F:4 iron, 4 sulfur cluster binding"/>
    <property type="evidence" value="ECO:0007669"/>
    <property type="project" value="UniProtKB-KW"/>
</dbReference>
<evidence type="ECO:0000256" key="7">
    <source>
        <dbReference type="ARBA" id="ARBA00023004"/>
    </source>
</evidence>
<protein>
    <submittedName>
        <fullName evidence="10">Epoxyqueuosine reductase</fullName>
    </submittedName>
</protein>
<keyword evidence="2" id="KW-0963">Cytoplasm</keyword>
<dbReference type="Pfam" id="PF13484">
    <property type="entry name" value="Fer4_16"/>
    <property type="match status" value="1"/>
</dbReference>
<dbReference type="FunFam" id="3.30.70.20:FF:000017">
    <property type="entry name" value="Epoxyqueuosine reductase"/>
    <property type="match status" value="1"/>
</dbReference>
<dbReference type="InterPro" id="IPR021133">
    <property type="entry name" value="HEAT_type_2"/>
</dbReference>
<keyword evidence="3" id="KW-0819">tRNA processing</keyword>
<evidence type="ECO:0000256" key="2">
    <source>
        <dbReference type="ARBA" id="ARBA00022490"/>
    </source>
</evidence>
<keyword evidence="5" id="KW-0671">Queuosine biosynthesis</keyword>
<dbReference type="PANTHER" id="PTHR30002:SF4">
    <property type="entry name" value="EPOXYQUEUOSINE REDUCTASE"/>
    <property type="match status" value="1"/>
</dbReference>
<keyword evidence="7" id="KW-0408">Iron</keyword>
<dbReference type="Pfam" id="PF13646">
    <property type="entry name" value="HEAT_2"/>
    <property type="match status" value="1"/>
</dbReference>
<dbReference type="KEGG" id="ccot:CCAX7_43300"/>
<dbReference type="GO" id="GO:0008616">
    <property type="term" value="P:tRNA queuosine(34) biosynthetic process"/>
    <property type="evidence" value="ECO:0007669"/>
    <property type="project" value="UniProtKB-KW"/>
</dbReference>
<dbReference type="SUPFAM" id="SSF46548">
    <property type="entry name" value="alpha-helical ferredoxin"/>
    <property type="match status" value="1"/>
</dbReference>
<proteinExistence type="predicted"/>
<gene>
    <name evidence="10" type="primary">queG</name>
    <name evidence="10" type="ORF">CCAX7_43300</name>
</gene>
<dbReference type="GO" id="GO:0046872">
    <property type="term" value="F:metal ion binding"/>
    <property type="evidence" value="ECO:0007669"/>
    <property type="project" value="UniProtKB-KW"/>
</dbReference>
<dbReference type="EMBL" id="AP025739">
    <property type="protein sequence ID" value="BDI32279.1"/>
    <property type="molecule type" value="Genomic_DNA"/>
</dbReference>
<evidence type="ECO:0000259" key="9">
    <source>
        <dbReference type="PROSITE" id="PS51379"/>
    </source>
</evidence>
<keyword evidence="6" id="KW-0560">Oxidoreductase</keyword>
<dbReference type="InterPro" id="IPR013542">
    <property type="entry name" value="QueG_DUF1730"/>
</dbReference>
<dbReference type="InterPro" id="IPR016024">
    <property type="entry name" value="ARM-type_fold"/>
</dbReference>
<organism evidence="10 11">
    <name type="scientific">Capsulimonas corticalis</name>
    <dbReference type="NCBI Taxonomy" id="2219043"/>
    <lineage>
        <taxon>Bacteria</taxon>
        <taxon>Bacillati</taxon>
        <taxon>Armatimonadota</taxon>
        <taxon>Armatimonadia</taxon>
        <taxon>Capsulimonadales</taxon>
        <taxon>Capsulimonadaceae</taxon>
        <taxon>Capsulimonas</taxon>
    </lineage>
</organism>
<accession>A0A9N7L8H9</accession>
<dbReference type="InterPro" id="IPR011989">
    <property type="entry name" value="ARM-like"/>
</dbReference>
<dbReference type="PROSITE" id="PS50077">
    <property type="entry name" value="HEAT_REPEAT"/>
    <property type="match status" value="1"/>
</dbReference>
<evidence type="ECO:0000313" key="11">
    <source>
        <dbReference type="Proteomes" id="UP000287394"/>
    </source>
</evidence>
<evidence type="ECO:0000256" key="6">
    <source>
        <dbReference type="ARBA" id="ARBA00023002"/>
    </source>
</evidence>
<evidence type="ECO:0000256" key="3">
    <source>
        <dbReference type="ARBA" id="ARBA00022694"/>
    </source>
</evidence>
<name>A0A9N7L8H9_9BACT</name>
<evidence type="ECO:0000256" key="1">
    <source>
        <dbReference type="ARBA" id="ARBA00022485"/>
    </source>
</evidence>
<dbReference type="PROSITE" id="PS51379">
    <property type="entry name" value="4FE4S_FER_2"/>
    <property type="match status" value="1"/>
</dbReference>
<dbReference type="GO" id="GO:0052693">
    <property type="term" value="F:epoxyqueuosine reductase activity"/>
    <property type="evidence" value="ECO:0007669"/>
    <property type="project" value="TreeGrafter"/>
</dbReference>
<sequence length="304" mass="33761">MMYLHRQEPKRGDLSEVLPGVRSVVSLAWNYSPENGRPSAPPQTEYLTGAVARYARFDDYHDLIWARLQSLLDSILAERPDAHGKLYCDTGPVTERDLAMRAGLGWIGKHTNLISRKLGNWFFLAELLLDIDLPPDEPEVPHCGSCTRCIPACPTGAIVAPYTLDARRCISYLTIELKGSIPEELRPLIGTRIYGCDECLAVCPWNKFAQRSSEPAVRPRADLTAPDLLALLALDDAGFKEKFRSSPIKRAKRRGLLRNVCVALGNIGDIRAIPALTTAMENDPEPLVREHAAWALERIAEANP</sequence>
<dbReference type="PROSITE" id="PS00198">
    <property type="entry name" value="4FE4S_FER_1"/>
    <property type="match status" value="1"/>
</dbReference>
<dbReference type="InterPro" id="IPR017900">
    <property type="entry name" value="4Fe4S_Fe_S_CS"/>
</dbReference>
<dbReference type="Gene3D" id="3.30.70.20">
    <property type="match status" value="1"/>
</dbReference>
<feature type="domain" description="4Fe-4S ferredoxin-type" evidence="9">
    <location>
        <begin position="134"/>
        <end position="163"/>
    </location>
</feature>
<reference evidence="10 11" key="1">
    <citation type="journal article" date="2019" name="Int. J. Syst. Evol. Microbiol.">
        <title>Capsulimonas corticalis gen. nov., sp. nov., an aerobic capsulated bacterium, of a novel bacterial order, Capsulimonadales ord. nov., of the class Armatimonadia of the phylum Armatimonadetes.</title>
        <authorList>
            <person name="Li J."/>
            <person name="Kudo C."/>
            <person name="Tonouchi A."/>
        </authorList>
    </citation>
    <scope>NUCLEOTIDE SEQUENCE [LARGE SCALE GENOMIC DNA]</scope>
    <source>
        <strain evidence="10 11">AX-7</strain>
    </source>
</reference>
<keyword evidence="11" id="KW-1185">Reference proteome</keyword>
<evidence type="ECO:0000256" key="8">
    <source>
        <dbReference type="ARBA" id="ARBA00023014"/>
    </source>
</evidence>
<keyword evidence="8" id="KW-0411">Iron-sulfur</keyword>
<dbReference type="NCBIfam" id="TIGR00276">
    <property type="entry name" value="tRNA epoxyqueuosine(34) reductase QueG"/>
    <property type="match status" value="1"/>
</dbReference>
<dbReference type="InterPro" id="IPR017896">
    <property type="entry name" value="4Fe4S_Fe-S-bd"/>
</dbReference>
<dbReference type="AlphaFoldDB" id="A0A9N7L8H9"/>
<dbReference type="SUPFAM" id="SSF48371">
    <property type="entry name" value="ARM repeat"/>
    <property type="match status" value="1"/>
</dbReference>